<comment type="caution">
    <text evidence="1">The sequence shown here is derived from an EMBL/GenBank/DDBJ whole genome shotgun (WGS) entry which is preliminary data.</text>
</comment>
<proteinExistence type="predicted"/>
<evidence type="ECO:0008006" key="3">
    <source>
        <dbReference type="Google" id="ProtNLM"/>
    </source>
</evidence>
<organism evidence="1 2">
    <name type="scientific">Cinchona calisaya</name>
    <dbReference type="NCBI Taxonomy" id="153742"/>
    <lineage>
        <taxon>Eukaryota</taxon>
        <taxon>Viridiplantae</taxon>
        <taxon>Streptophyta</taxon>
        <taxon>Embryophyta</taxon>
        <taxon>Tracheophyta</taxon>
        <taxon>Spermatophyta</taxon>
        <taxon>Magnoliopsida</taxon>
        <taxon>eudicotyledons</taxon>
        <taxon>Gunneridae</taxon>
        <taxon>Pentapetalae</taxon>
        <taxon>asterids</taxon>
        <taxon>lamiids</taxon>
        <taxon>Gentianales</taxon>
        <taxon>Rubiaceae</taxon>
        <taxon>Cinchonoideae</taxon>
        <taxon>Cinchoneae</taxon>
        <taxon>Cinchona</taxon>
    </lineage>
</organism>
<gene>
    <name evidence="1" type="ORF">ACH5RR_011775</name>
</gene>
<dbReference type="InterPro" id="IPR014729">
    <property type="entry name" value="Rossmann-like_a/b/a_fold"/>
</dbReference>
<evidence type="ECO:0000313" key="1">
    <source>
        <dbReference type="EMBL" id="KAL3527119.1"/>
    </source>
</evidence>
<dbReference type="Proteomes" id="UP001630127">
    <property type="component" value="Unassembled WGS sequence"/>
</dbReference>
<reference evidence="1 2" key="1">
    <citation type="submission" date="2024-11" db="EMBL/GenBank/DDBJ databases">
        <title>A near-complete genome assembly of Cinchona calisaya.</title>
        <authorList>
            <person name="Lian D.C."/>
            <person name="Zhao X.W."/>
            <person name="Wei L."/>
        </authorList>
    </citation>
    <scope>NUCLEOTIDE SEQUENCE [LARGE SCALE GENOMIC DNA]</scope>
    <source>
        <tissue evidence="1">Nenye</tissue>
    </source>
</reference>
<accession>A0ABD3A7C3</accession>
<dbReference type="AlphaFoldDB" id="A0ABD3A7C3"/>
<protein>
    <recommendedName>
        <fullName evidence="3">Phosphopantetheine adenylyltransferase</fullName>
    </recommendedName>
</protein>
<name>A0ABD3A7C3_9GENT</name>
<dbReference type="Gene3D" id="3.40.50.620">
    <property type="entry name" value="HUPs"/>
    <property type="match status" value="1"/>
</dbReference>
<dbReference type="EMBL" id="JBJUIK010000005">
    <property type="protein sequence ID" value="KAL3527119.1"/>
    <property type="molecule type" value="Genomic_DNA"/>
</dbReference>
<dbReference type="SUPFAM" id="SSF52374">
    <property type="entry name" value="Nucleotidylyl transferase"/>
    <property type="match status" value="1"/>
</dbReference>
<keyword evidence="2" id="KW-1185">Reference proteome</keyword>
<sequence>MAILEKPISNSSVSAPLSYGAVFIGGTFDRLHNGHRQFLKAGSLPKDDDEGNLDKWLILQQQIWLGILLAFVMVPR</sequence>
<evidence type="ECO:0000313" key="2">
    <source>
        <dbReference type="Proteomes" id="UP001630127"/>
    </source>
</evidence>